<comment type="caution">
    <text evidence="2">The sequence shown here is derived from an EMBL/GenBank/DDBJ whole genome shotgun (WGS) entry which is preliminary data.</text>
</comment>
<dbReference type="STRING" id="1850517.A8708_30940"/>
<evidence type="ECO:0000313" key="2">
    <source>
        <dbReference type="EMBL" id="OAS21294.1"/>
    </source>
</evidence>
<reference evidence="2 3" key="1">
    <citation type="submission" date="2016-05" db="EMBL/GenBank/DDBJ databases">
        <title>Paenibacillus sp. 1ZS3-15 nov., isolated from the rhizosphere soil.</title>
        <authorList>
            <person name="Zhang X.X."/>
            <person name="Zhang J."/>
        </authorList>
    </citation>
    <scope>NUCLEOTIDE SEQUENCE [LARGE SCALE GENOMIC DNA]</scope>
    <source>
        <strain evidence="2 3">1ZS3-15</strain>
    </source>
</reference>
<organism evidence="2 3">
    <name type="scientific">Paenibacillus oryzisoli</name>
    <dbReference type="NCBI Taxonomy" id="1850517"/>
    <lineage>
        <taxon>Bacteria</taxon>
        <taxon>Bacillati</taxon>
        <taxon>Bacillota</taxon>
        <taxon>Bacilli</taxon>
        <taxon>Bacillales</taxon>
        <taxon>Paenibacillaceae</taxon>
        <taxon>Paenibacillus</taxon>
    </lineage>
</organism>
<dbReference type="PIRSF" id="PIRSF010606">
    <property type="entry name" value="Spore_coat_CotJB"/>
    <property type="match status" value="1"/>
</dbReference>
<evidence type="ECO:0000313" key="3">
    <source>
        <dbReference type="Proteomes" id="UP000078454"/>
    </source>
</evidence>
<dbReference type="EMBL" id="LYPB01000049">
    <property type="protein sequence ID" value="OAS21294.1"/>
    <property type="molecule type" value="Genomic_DNA"/>
</dbReference>
<dbReference type="AlphaFoldDB" id="A0A198AIG4"/>
<sequence>MSEQVLPEAYYKQLRDLQAVDFVLVELTLYLDTHPDDLSVIQQYNQFAHKRMHMAQQFEMEFGPLMPFGHSFTKAPWQWVETPWPWQV</sequence>
<gene>
    <name evidence="2" type="ORF">A8708_30940</name>
</gene>
<dbReference type="Proteomes" id="UP000078454">
    <property type="component" value="Unassembled WGS sequence"/>
</dbReference>
<protein>
    <submittedName>
        <fullName evidence="2">CotJB protein</fullName>
    </submittedName>
</protein>
<dbReference type="RefSeq" id="WP_068662867.1">
    <property type="nucleotide sequence ID" value="NZ_LYPB01000049.1"/>
</dbReference>
<dbReference type="InterPro" id="IPR016571">
    <property type="entry name" value="Spore_coat_assembly_CotJB"/>
</dbReference>
<accession>A0A198AIG4</accession>
<name>A0A198AIG4_9BACL</name>
<dbReference type="Pfam" id="PF12652">
    <property type="entry name" value="CotJB"/>
    <property type="match status" value="1"/>
</dbReference>
<evidence type="ECO:0000259" key="1">
    <source>
        <dbReference type="Pfam" id="PF12652"/>
    </source>
</evidence>
<dbReference type="InterPro" id="IPR024207">
    <property type="entry name" value="CotJB_dom"/>
</dbReference>
<keyword evidence="3" id="KW-1185">Reference proteome</keyword>
<proteinExistence type="predicted"/>
<dbReference type="OrthoDB" id="9804099at2"/>
<feature type="domain" description="Protein CotJB" evidence="1">
    <location>
        <begin position="12"/>
        <end position="87"/>
    </location>
</feature>